<sequence>MTSFIAWPSLESTLLTLIFYGCIVVVIIVFIRQLCRLRHWQCQIVLDGVSGGRLATEDLFKFGKPAFICPLFCMLYLEFEDHSRQICCVWADMLDDTQYRTLCRLAQQSS</sequence>
<gene>
    <name evidence="2" type="ORF">NE535_04855</name>
</gene>
<feature type="transmembrane region" description="Helical" evidence="1">
    <location>
        <begin position="12"/>
        <end position="31"/>
    </location>
</feature>
<dbReference type="EMBL" id="JAMTCD010000004">
    <property type="protein sequence ID" value="MCT7941125.1"/>
    <property type="molecule type" value="Genomic_DNA"/>
</dbReference>
<dbReference type="InterPro" id="IPR009883">
    <property type="entry name" value="YgfX"/>
</dbReference>
<proteinExistence type="predicted"/>
<name>A0A9X2WL16_9GAMM</name>
<dbReference type="Proteomes" id="UP001155546">
    <property type="component" value="Unassembled WGS sequence"/>
</dbReference>
<reference evidence="2" key="1">
    <citation type="journal article" date="2023" name="Int. J. Syst. Evol. Microbiol.">
        <title>&lt;i&gt;Shewanella septentrionalis&lt;/i&gt; sp. nov. and &lt;i&gt;Shewanella holmiensis&lt;/i&gt; sp. nov., isolated from Baltic Sea water and sediments.</title>
        <authorList>
            <person name="Martin-Rodriguez A.J."/>
            <person name="Thorell K."/>
            <person name="Joffre E."/>
            <person name="Jensie-Markopoulos S."/>
            <person name="Moore E.R.B."/>
            <person name="Sjoling A."/>
        </authorList>
    </citation>
    <scope>NUCLEOTIDE SEQUENCE</scope>
    <source>
        <strain evidence="2">SP1S2-7</strain>
    </source>
</reference>
<evidence type="ECO:0000256" key="1">
    <source>
        <dbReference type="SAM" id="Phobius"/>
    </source>
</evidence>
<evidence type="ECO:0000313" key="2">
    <source>
        <dbReference type="EMBL" id="MCT7941125.1"/>
    </source>
</evidence>
<keyword evidence="1" id="KW-1133">Transmembrane helix</keyword>
<keyword evidence="1" id="KW-0472">Membrane</keyword>
<comment type="caution">
    <text evidence="2">The sequence shown here is derived from an EMBL/GenBank/DDBJ whole genome shotgun (WGS) entry which is preliminary data.</text>
</comment>
<keyword evidence="1" id="KW-0812">Transmembrane</keyword>
<keyword evidence="3" id="KW-1185">Reference proteome</keyword>
<accession>A0A9X2WL16</accession>
<evidence type="ECO:0000313" key="3">
    <source>
        <dbReference type="Proteomes" id="UP001155546"/>
    </source>
</evidence>
<dbReference type="AlphaFoldDB" id="A0A9X2WL16"/>
<protein>
    <submittedName>
        <fullName evidence="2">Uncharacterized protein</fullName>
    </submittedName>
</protein>
<dbReference type="Pfam" id="PF07254">
    <property type="entry name" value="Cpta_toxin"/>
    <property type="match status" value="1"/>
</dbReference>
<organism evidence="2 3">
    <name type="scientific">Shewanella holmiensis</name>
    <dbReference type="NCBI Taxonomy" id="2952222"/>
    <lineage>
        <taxon>Bacteria</taxon>
        <taxon>Pseudomonadati</taxon>
        <taxon>Pseudomonadota</taxon>
        <taxon>Gammaproteobacteria</taxon>
        <taxon>Alteromonadales</taxon>
        <taxon>Shewanellaceae</taxon>
        <taxon>Shewanella</taxon>
    </lineage>
</organism>